<proteinExistence type="predicted"/>
<reference evidence="2 3" key="1">
    <citation type="journal article" date="2012" name="Microbes Environ.">
        <title>Complete genome sequence of Bradyrhizobium sp. S23321: insights into symbiosis evolution in soil oligotrophs.</title>
        <authorList>
            <person name="Okubo T."/>
            <person name="Tsukui T."/>
            <person name="Maita H."/>
            <person name="Okamoto S."/>
            <person name="Oshima K."/>
            <person name="Fujisawa T."/>
            <person name="Saito A."/>
            <person name="Futamata H."/>
            <person name="Hattori R."/>
            <person name="Shimomura Y."/>
            <person name="Haruta S."/>
            <person name="Morimoto S."/>
            <person name="Wang Y."/>
            <person name="Sakai Y."/>
            <person name="Hattori M."/>
            <person name="Aizawa S."/>
            <person name="Nagashima K.V.P."/>
            <person name="Masuda S."/>
            <person name="Hattori T."/>
            <person name="Yamashita A."/>
            <person name="Bao Z."/>
            <person name="Hayatsu M."/>
            <person name="Kajiya-Kanegae H."/>
            <person name="Yoshinaga I."/>
            <person name="Sakamoto K."/>
            <person name="Toyota K."/>
            <person name="Nakao M."/>
            <person name="Kohara M."/>
            <person name="Anda M."/>
            <person name="Niwa R."/>
            <person name="Jung-Hwan P."/>
            <person name="Sameshima-Saito R."/>
            <person name="Tokuda S."/>
            <person name="Yamamoto S."/>
            <person name="Yamamoto S."/>
            <person name="Yokoyama T."/>
            <person name="Akutsu T."/>
            <person name="Nakamura Y."/>
            <person name="Nakahira-Yanaka Y."/>
            <person name="Takada Hoshino Y."/>
            <person name="Hirakawa H."/>
            <person name="Mitsui H."/>
            <person name="Terasawa K."/>
            <person name="Itakura M."/>
            <person name="Sato S."/>
            <person name="Ikeda-Ohtsubo W."/>
            <person name="Sakakura N."/>
            <person name="Kaminuma E."/>
            <person name="Minamisawa K."/>
        </authorList>
    </citation>
    <scope>NUCLEOTIDE SEQUENCE [LARGE SCALE GENOMIC DNA]</scope>
    <source>
        <strain evidence="2 3">S23321</strain>
    </source>
</reference>
<keyword evidence="1" id="KW-1133">Transmembrane helix</keyword>
<sequence length="70" mass="7943">MKMAARDKVQPRLREDKLTVQDPSIKAPRWYRRIVTLCYLVAIALATLGWSAAILWGAFAIAKWLIALSD</sequence>
<feature type="transmembrane region" description="Helical" evidence="1">
    <location>
        <begin position="34"/>
        <end position="66"/>
    </location>
</feature>
<dbReference type="AlphaFoldDB" id="A0AAI8QF58"/>
<keyword evidence="3" id="KW-1185">Reference proteome</keyword>
<name>A0AAI8QF58_9BRAD</name>
<protein>
    <submittedName>
        <fullName evidence="2">Uncharacterized protein</fullName>
    </submittedName>
</protein>
<dbReference type="Proteomes" id="UP000007886">
    <property type="component" value="Chromosome"/>
</dbReference>
<evidence type="ECO:0000256" key="1">
    <source>
        <dbReference type="SAM" id="Phobius"/>
    </source>
</evidence>
<keyword evidence="1" id="KW-0812">Transmembrane</keyword>
<evidence type="ECO:0000313" key="3">
    <source>
        <dbReference type="Proteomes" id="UP000007886"/>
    </source>
</evidence>
<evidence type="ECO:0000313" key="2">
    <source>
        <dbReference type="EMBL" id="BAL79433.1"/>
    </source>
</evidence>
<dbReference type="KEGG" id="brs:S23_62450"/>
<gene>
    <name evidence="2" type="ORF">S23_62450</name>
</gene>
<dbReference type="RefSeq" id="WP_015688696.1">
    <property type="nucleotide sequence ID" value="NC_017082.1"/>
</dbReference>
<keyword evidence="1" id="KW-0472">Membrane</keyword>
<accession>A0AAI8QF58</accession>
<organism evidence="2 3">
    <name type="scientific">Bradyrhizobium cosmicum</name>
    <dbReference type="NCBI Taxonomy" id="1404864"/>
    <lineage>
        <taxon>Bacteria</taxon>
        <taxon>Pseudomonadati</taxon>
        <taxon>Pseudomonadota</taxon>
        <taxon>Alphaproteobacteria</taxon>
        <taxon>Hyphomicrobiales</taxon>
        <taxon>Nitrobacteraceae</taxon>
        <taxon>Bradyrhizobium</taxon>
    </lineage>
</organism>
<dbReference type="EMBL" id="AP012279">
    <property type="protein sequence ID" value="BAL79433.1"/>
    <property type="molecule type" value="Genomic_DNA"/>
</dbReference>